<dbReference type="EMBL" id="PDCK01000043">
    <property type="protein sequence ID" value="PRQ30419.1"/>
    <property type="molecule type" value="Genomic_DNA"/>
</dbReference>
<dbReference type="InterPro" id="IPR000308">
    <property type="entry name" value="14-3-3"/>
</dbReference>
<dbReference type="InterPro" id="IPR023410">
    <property type="entry name" value="14-3-3_domain"/>
</dbReference>
<evidence type="ECO:0000313" key="4">
    <source>
        <dbReference type="EMBL" id="PRQ30419.1"/>
    </source>
</evidence>
<protein>
    <submittedName>
        <fullName evidence="4">Putative 14-3-3 protein</fullName>
    </submittedName>
</protein>
<evidence type="ECO:0000256" key="1">
    <source>
        <dbReference type="ARBA" id="ARBA00006141"/>
    </source>
</evidence>
<dbReference type="AlphaFoldDB" id="A0A2P6Q8B2"/>
<dbReference type="InterPro" id="IPR036815">
    <property type="entry name" value="14-3-3_dom_sf"/>
</dbReference>
<reference evidence="4 5" key="1">
    <citation type="journal article" date="2018" name="Nat. Genet.">
        <title>The Rosa genome provides new insights in the design of modern roses.</title>
        <authorList>
            <person name="Bendahmane M."/>
        </authorList>
    </citation>
    <scope>NUCLEOTIDE SEQUENCE [LARGE SCALE GENOMIC DNA]</scope>
    <source>
        <strain evidence="5">cv. Old Blush</strain>
    </source>
</reference>
<dbReference type="SUPFAM" id="SSF48445">
    <property type="entry name" value="14-3-3 protein"/>
    <property type="match status" value="1"/>
</dbReference>
<dbReference type="PIRSF" id="PIRSF000868">
    <property type="entry name" value="14-3-3"/>
    <property type="match status" value="1"/>
</dbReference>
<name>A0A2P6Q8B2_ROSCH</name>
<sequence length="264" mass="30331">MEYSLWLYDYNTLNSPNSSYLRSTMGFATEREKLVYTAKLAQEAERYDEMVDAIKIVANLDVELTLEERSYLSFGYKNVVDARRSSWRILSSTEQTEGAKGNNIHMKHLKKYRQTVESEISIICRDIISVLDSHLIPSTSDGESTVHYHKMKGDFYRYLAEIKAGDEKEEAIKQSKKAYFKALTVAEAELPPTNPIRLGAALHLSILYHEFLNNPETACRLTKIAFEEGTAEINTLNNEPYKNTLMALKLLRENYSLWTSQLPH</sequence>
<feature type="site" description="Interaction with phosphoserine on interacting protein" evidence="2">
    <location>
        <position position="157"/>
    </location>
</feature>
<proteinExistence type="inferred from homology"/>
<comment type="similarity">
    <text evidence="1">Belongs to the 14-3-3 family.</text>
</comment>
<feature type="domain" description="14-3-3" evidence="3">
    <location>
        <begin position="31"/>
        <end position="264"/>
    </location>
</feature>
<dbReference type="STRING" id="74649.A0A2P6Q8B2"/>
<gene>
    <name evidence="4" type="ORF">RchiOBHm_Chr5g0024441</name>
</gene>
<evidence type="ECO:0000259" key="3">
    <source>
        <dbReference type="SMART" id="SM00101"/>
    </source>
</evidence>
<keyword evidence="5" id="KW-1185">Reference proteome</keyword>
<evidence type="ECO:0000256" key="2">
    <source>
        <dbReference type="PIRSR" id="PIRSR000868-1"/>
    </source>
</evidence>
<dbReference type="PANTHER" id="PTHR18860">
    <property type="entry name" value="14-3-3 PROTEIN"/>
    <property type="match status" value="1"/>
</dbReference>
<dbReference type="PRINTS" id="PR00305">
    <property type="entry name" value="1433ZETA"/>
</dbReference>
<accession>A0A2P6Q8B2</accession>
<dbReference type="Gene3D" id="1.20.190.20">
    <property type="entry name" value="14-3-3 domain"/>
    <property type="match status" value="1"/>
</dbReference>
<dbReference type="SMART" id="SM00101">
    <property type="entry name" value="14_3_3"/>
    <property type="match status" value="1"/>
</dbReference>
<dbReference type="Gramene" id="PRQ30419">
    <property type="protein sequence ID" value="PRQ30419"/>
    <property type="gene ID" value="RchiOBHm_Chr5g0024441"/>
</dbReference>
<feature type="site" description="Interaction with phosphoserine on interacting protein" evidence="2">
    <location>
        <position position="84"/>
    </location>
</feature>
<organism evidence="4 5">
    <name type="scientific">Rosa chinensis</name>
    <name type="common">China rose</name>
    <dbReference type="NCBI Taxonomy" id="74649"/>
    <lineage>
        <taxon>Eukaryota</taxon>
        <taxon>Viridiplantae</taxon>
        <taxon>Streptophyta</taxon>
        <taxon>Embryophyta</taxon>
        <taxon>Tracheophyta</taxon>
        <taxon>Spermatophyta</taxon>
        <taxon>Magnoliopsida</taxon>
        <taxon>eudicotyledons</taxon>
        <taxon>Gunneridae</taxon>
        <taxon>Pentapetalae</taxon>
        <taxon>rosids</taxon>
        <taxon>fabids</taxon>
        <taxon>Rosales</taxon>
        <taxon>Rosaceae</taxon>
        <taxon>Rosoideae</taxon>
        <taxon>Rosoideae incertae sedis</taxon>
        <taxon>Rosa</taxon>
    </lineage>
</organism>
<dbReference type="Proteomes" id="UP000238479">
    <property type="component" value="Chromosome 5"/>
</dbReference>
<dbReference type="Pfam" id="PF00244">
    <property type="entry name" value="14-3-3"/>
    <property type="match status" value="1"/>
</dbReference>
<comment type="caution">
    <text evidence="4">The sequence shown here is derived from an EMBL/GenBank/DDBJ whole genome shotgun (WGS) entry which is preliminary data.</text>
</comment>
<evidence type="ECO:0000313" key="5">
    <source>
        <dbReference type="Proteomes" id="UP000238479"/>
    </source>
</evidence>